<dbReference type="Pfam" id="PF18911">
    <property type="entry name" value="PKD_4"/>
    <property type="match status" value="1"/>
</dbReference>
<dbReference type="InterPro" id="IPR026341">
    <property type="entry name" value="T9SS_type_B"/>
</dbReference>
<comment type="caution">
    <text evidence="2">The sequence shown here is derived from an EMBL/GenBank/DDBJ whole genome shotgun (WGS) entry which is preliminary data.</text>
</comment>
<proteinExistence type="predicted"/>
<dbReference type="InterPro" id="IPR022409">
    <property type="entry name" value="PKD/Chitinase_dom"/>
</dbReference>
<dbReference type="InterPro" id="IPR035986">
    <property type="entry name" value="PKD_dom_sf"/>
</dbReference>
<evidence type="ECO:0000259" key="1">
    <source>
        <dbReference type="PROSITE" id="PS50093"/>
    </source>
</evidence>
<protein>
    <submittedName>
        <fullName evidence="2">T9SS type B sorting domain-containing protein</fullName>
    </submittedName>
</protein>
<name>A0ABU7W6J4_9FLAO</name>
<dbReference type="Proteomes" id="UP001356704">
    <property type="component" value="Unassembled WGS sequence"/>
</dbReference>
<accession>A0ABU7W6J4</accession>
<sequence length="1088" mass="122868">MKKRYIFILFVYFFFNSYLNAQIELTHNVGNEVINTGMFSCPEPEYFARTFTLQDFGIALGSEFEITSGEFAIASSYGGAMARFNIYEIDENFPDTFDENNLIGSSQIVNIPYVYTYGDPEIINVEFQSPVVVPSGVSRILVEVEKIDNPNEVATFVAHFAGTELDNDFSWYKGCGGAAVGNDYLTTLDTAVPKPNARFYIKVTGTDSIINAQNECLGETVDFSLSSNETFDSVLWDFGDGQTAIGLNVSHLYLNSGNYDVNVSATYNGETLSGFKTIEIYENPNVSTIVNLSQCDENSDGFTIFNLTNVNSNISANYLSETITFYESQFNAENEIEAIVAPTEYPNETINSDIVWARVENENGCFATSQVNLNVTSTQIPDTYFRDFYECDTLMDIHDGITVFDFSIVNSEIETMFPNGQNLNISYYENLLDAYGNLNSIQDISNYTNTTPIAQDIYVRVVNPLNSECLGIGHYITLHVVEMPIVTGPLLIEECDYDNDGLVEFSTSNFEYLLSDLQTLDVSFRYYDEDGNELPSPLPDPFITSDPITNITVSIIAENQNIPSGGCEVTTGITLFINSDYNIGEVPDYFGCLDASDNFFTFDTSNLESSILNGQNDLEISYFDENSNLIESPFPNEYSLSESATIRAIVTNNQDPMLCPLEIDINFEVALKPEDIQIDDVYLCFEEGEEQIFYLREYLDASLEEYSITNSEINAYSNGVLYDDIINVNFQNLNQAEINYRIENADFPECYSIGSFNIISSKRPVIGDLSDIILCDDESNDGFENLDLQSINEEILNDLPTNQYTISYFESYDNALENINQLEEMVGSTDDKTIYVRVSSQENIDCYDISDFNLVVKPVPDISEIQNEYYICKGESLIVIAGDGLDYYYWSNGMTTSSISITEAGEYSVTVLRDYPEISCEVTKTFVVYESEEPNSVEIVVVGESITSNDIQIIASGIGDYEYSLDGITYQESNIFYDLTQGDYTVYIRDRNGCGVYIEELFLLRYPKFFTPNNDTENDYWQLYNANKELLNKLYIFDRYGKLLIELDPRSVGWDGTYNGLQMPSSDYWFMLERQNGKTYTGHFALIR</sequence>
<reference evidence="2 3" key="1">
    <citation type="submission" date="2024-02" db="EMBL/GenBank/DDBJ databases">
        <title>Winogradskyella poriferorum JCM 12885.</title>
        <authorList>
            <person name="Zhang D.-F."/>
            <person name="Fu Z.-Y."/>
        </authorList>
    </citation>
    <scope>NUCLEOTIDE SEQUENCE [LARGE SCALE GENOMIC DNA]</scope>
    <source>
        <strain evidence="2 3">JCM 12885</strain>
    </source>
</reference>
<gene>
    <name evidence="2" type="ORF">V1468_10170</name>
</gene>
<evidence type="ECO:0000313" key="2">
    <source>
        <dbReference type="EMBL" id="MEF3079372.1"/>
    </source>
</evidence>
<dbReference type="EMBL" id="JAZHOU010000003">
    <property type="protein sequence ID" value="MEF3079372.1"/>
    <property type="molecule type" value="Genomic_DNA"/>
</dbReference>
<dbReference type="NCBIfam" id="TIGR04131">
    <property type="entry name" value="Bac_Flav_CTERM"/>
    <property type="match status" value="1"/>
</dbReference>
<feature type="domain" description="PKD" evidence="1">
    <location>
        <begin position="236"/>
        <end position="266"/>
    </location>
</feature>
<dbReference type="InterPro" id="IPR013783">
    <property type="entry name" value="Ig-like_fold"/>
</dbReference>
<dbReference type="SUPFAM" id="SSF49299">
    <property type="entry name" value="PKD domain"/>
    <property type="match status" value="1"/>
</dbReference>
<dbReference type="RefSeq" id="WP_331810136.1">
    <property type="nucleotide sequence ID" value="NZ_JAZHOU010000003.1"/>
</dbReference>
<dbReference type="Pfam" id="PF13585">
    <property type="entry name" value="CHU_C"/>
    <property type="match status" value="1"/>
</dbReference>
<dbReference type="SMART" id="SM00089">
    <property type="entry name" value="PKD"/>
    <property type="match status" value="1"/>
</dbReference>
<keyword evidence="3" id="KW-1185">Reference proteome</keyword>
<dbReference type="CDD" id="cd00146">
    <property type="entry name" value="PKD"/>
    <property type="match status" value="1"/>
</dbReference>
<evidence type="ECO:0000313" key="3">
    <source>
        <dbReference type="Proteomes" id="UP001356704"/>
    </source>
</evidence>
<dbReference type="PROSITE" id="PS50093">
    <property type="entry name" value="PKD"/>
    <property type="match status" value="1"/>
</dbReference>
<dbReference type="Gene3D" id="2.60.40.10">
    <property type="entry name" value="Immunoglobulins"/>
    <property type="match status" value="1"/>
</dbReference>
<organism evidence="2 3">
    <name type="scientific">Winogradskyella poriferorum</name>
    <dbReference type="NCBI Taxonomy" id="307627"/>
    <lineage>
        <taxon>Bacteria</taxon>
        <taxon>Pseudomonadati</taxon>
        <taxon>Bacteroidota</taxon>
        <taxon>Flavobacteriia</taxon>
        <taxon>Flavobacteriales</taxon>
        <taxon>Flavobacteriaceae</taxon>
        <taxon>Winogradskyella</taxon>
    </lineage>
</organism>
<dbReference type="InterPro" id="IPR000601">
    <property type="entry name" value="PKD_dom"/>
</dbReference>